<reference evidence="1" key="1">
    <citation type="submission" date="2018-05" db="EMBL/GenBank/DDBJ databases">
        <authorList>
            <person name="Lanie J.A."/>
            <person name="Ng W.-L."/>
            <person name="Kazmierczak K.M."/>
            <person name="Andrzejewski T.M."/>
            <person name="Davidsen T.M."/>
            <person name="Wayne K.J."/>
            <person name="Tettelin H."/>
            <person name="Glass J.I."/>
            <person name="Rusch D."/>
            <person name="Podicherti R."/>
            <person name="Tsui H.-C.T."/>
            <person name="Winkler M.E."/>
        </authorList>
    </citation>
    <scope>NUCLEOTIDE SEQUENCE</scope>
</reference>
<evidence type="ECO:0000313" key="1">
    <source>
        <dbReference type="EMBL" id="SVD25021.1"/>
    </source>
</evidence>
<feature type="non-terminal residue" evidence="1">
    <location>
        <position position="86"/>
    </location>
</feature>
<proteinExistence type="predicted"/>
<name>A0A382TU32_9ZZZZ</name>
<dbReference type="EMBL" id="UINC01138836">
    <property type="protein sequence ID" value="SVD25021.1"/>
    <property type="molecule type" value="Genomic_DNA"/>
</dbReference>
<gene>
    <name evidence="1" type="ORF">METZ01_LOCUS377875</name>
</gene>
<organism evidence="1">
    <name type="scientific">marine metagenome</name>
    <dbReference type="NCBI Taxonomy" id="408172"/>
    <lineage>
        <taxon>unclassified sequences</taxon>
        <taxon>metagenomes</taxon>
        <taxon>ecological metagenomes</taxon>
    </lineage>
</organism>
<accession>A0A382TU32</accession>
<dbReference type="AlphaFoldDB" id="A0A382TU32"/>
<sequence length="86" mass="9379">MLRFAILVFLLGLGVSSINADPPNNYYATAAAKTGRAFRSALHDIIDDHRVTKYSSNNPDTADALAKLDADPDNPNSVILIYSRRS</sequence>
<protein>
    <submittedName>
        <fullName evidence="1">Uncharacterized protein</fullName>
    </submittedName>
</protein>